<comment type="caution">
    <text evidence="3">The sequence shown here is derived from an EMBL/GenBank/DDBJ whole genome shotgun (WGS) entry which is preliminary data.</text>
</comment>
<evidence type="ECO:0000259" key="2">
    <source>
        <dbReference type="Pfam" id="PF12728"/>
    </source>
</evidence>
<feature type="region of interest" description="Disordered" evidence="1">
    <location>
        <begin position="152"/>
        <end position="203"/>
    </location>
</feature>
<feature type="compositionally biased region" description="Basic and acidic residues" evidence="1">
    <location>
        <begin position="156"/>
        <end position="169"/>
    </location>
</feature>
<evidence type="ECO:0000313" key="3">
    <source>
        <dbReference type="EMBL" id="GAA1579593.1"/>
    </source>
</evidence>
<feature type="compositionally biased region" description="Low complexity" evidence="1">
    <location>
        <begin position="172"/>
        <end position="203"/>
    </location>
</feature>
<evidence type="ECO:0000313" key="4">
    <source>
        <dbReference type="Proteomes" id="UP001500393"/>
    </source>
</evidence>
<keyword evidence="4" id="KW-1185">Reference proteome</keyword>
<feature type="domain" description="Helix-turn-helix" evidence="2">
    <location>
        <begin position="29"/>
        <end position="70"/>
    </location>
</feature>
<sequence length="203" mass="22350">MAWEQLSQEYRNRLTELLGEPVMVDDPLITTAQAAALLGLSPRRVARLVRAGHLPARARSHRRILLSDVVRSGLDQWISVAEAAEIHWLGEREVRRLISVELLAAHGRELPLRRGDVEALAQIRESWLSIPDAAALLGVRVGQVEHMLRSRALTHTGDDTRPVRRREIDQLAARPAQPAQPARPARPARSVSVAARSAGAANG</sequence>
<gene>
    <name evidence="3" type="ORF">GCM10009789_36680</name>
</gene>
<evidence type="ECO:0000256" key="1">
    <source>
        <dbReference type="SAM" id="MobiDB-lite"/>
    </source>
</evidence>
<dbReference type="RefSeq" id="WP_344215383.1">
    <property type="nucleotide sequence ID" value="NZ_BAAAOS010000020.1"/>
</dbReference>
<dbReference type="EMBL" id="BAAAOS010000020">
    <property type="protein sequence ID" value="GAA1579593.1"/>
    <property type="molecule type" value="Genomic_DNA"/>
</dbReference>
<dbReference type="InterPro" id="IPR041657">
    <property type="entry name" value="HTH_17"/>
</dbReference>
<dbReference type="Pfam" id="PF12728">
    <property type="entry name" value="HTH_17"/>
    <property type="match status" value="1"/>
</dbReference>
<reference evidence="4" key="1">
    <citation type="journal article" date="2019" name="Int. J. Syst. Evol. Microbiol.">
        <title>The Global Catalogue of Microorganisms (GCM) 10K type strain sequencing project: providing services to taxonomists for standard genome sequencing and annotation.</title>
        <authorList>
            <consortium name="The Broad Institute Genomics Platform"/>
            <consortium name="The Broad Institute Genome Sequencing Center for Infectious Disease"/>
            <person name="Wu L."/>
            <person name="Ma J."/>
        </authorList>
    </citation>
    <scope>NUCLEOTIDE SEQUENCE [LARGE SCALE GENOMIC DNA]</scope>
    <source>
        <strain evidence="4">JCM 14969</strain>
    </source>
</reference>
<name>A0ABP4PF66_9ACTN</name>
<dbReference type="Proteomes" id="UP001500393">
    <property type="component" value="Unassembled WGS sequence"/>
</dbReference>
<protein>
    <recommendedName>
        <fullName evidence="2">Helix-turn-helix domain-containing protein</fullName>
    </recommendedName>
</protein>
<proteinExistence type="predicted"/>
<accession>A0ABP4PF66</accession>
<organism evidence="3 4">
    <name type="scientific">Kribbella sancticallisti</name>
    <dbReference type="NCBI Taxonomy" id="460087"/>
    <lineage>
        <taxon>Bacteria</taxon>
        <taxon>Bacillati</taxon>
        <taxon>Actinomycetota</taxon>
        <taxon>Actinomycetes</taxon>
        <taxon>Propionibacteriales</taxon>
        <taxon>Kribbellaceae</taxon>
        <taxon>Kribbella</taxon>
    </lineage>
</organism>